<reference evidence="8 9" key="1">
    <citation type="submission" date="2015-11" db="EMBL/GenBank/DDBJ databases">
        <authorList>
            <person name="Zhang Y."/>
            <person name="Guo Z."/>
        </authorList>
    </citation>
    <scope>NUCLEOTIDE SEQUENCE [LARGE SCALE GENOMIC DNA]</scope>
    <source>
        <strain evidence="9">gdw1</strain>
    </source>
</reference>
<keyword evidence="3 6" id="KW-1133">Transmembrane helix</keyword>
<dbReference type="InterPro" id="IPR011701">
    <property type="entry name" value="MFS"/>
</dbReference>
<dbReference type="EMBL" id="LNZG01000014">
    <property type="protein sequence ID" value="ODA90285.1"/>
    <property type="molecule type" value="Genomic_DNA"/>
</dbReference>
<dbReference type="InterPro" id="IPR020846">
    <property type="entry name" value="MFS_dom"/>
</dbReference>
<gene>
    <name evidence="8" type="ORF">ATY41_10280</name>
</gene>
<dbReference type="GO" id="GO:0005886">
    <property type="term" value="C:plasma membrane"/>
    <property type="evidence" value="ECO:0007669"/>
    <property type="project" value="UniProtKB-SubCell"/>
</dbReference>
<dbReference type="PANTHER" id="PTHR23531:SF1">
    <property type="entry name" value="QUINOLENE RESISTANCE PROTEIN NORA"/>
    <property type="match status" value="1"/>
</dbReference>
<dbReference type="SUPFAM" id="SSF103473">
    <property type="entry name" value="MFS general substrate transporter"/>
    <property type="match status" value="1"/>
</dbReference>
<evidence type="ECO:0000256" key="1">
    <source>
        <dbReference type="ARBA" id="ARBA00004651"/>
    </source>
</evidence>
<dbReference type="PANTHER" id="PTHR23531">
    <property type="entry name" value="QUINOLENE RESISTANCE PROTEIN NORA"/>
    <property type="match status" value="1"/>
</dbReference>
<organism evidence="8 9">
    <name type="scientific">Leifsonia xyli subsp. xyli</name>
    <dbReference type="NCBI Taxonomy" id="59736"/>
    <lineage>
        <taxon>Bacteria</taxon>
        <taxon>Bacillati</taxon>
        <taxon>Actinomycetota</taxon>
        <taxon>Actinomycetes</taxon>
        <taxon>Micrococcales</taxon>
        <taxon>Microbacteriaceae</taxon>
        <taxon>Leifsonia</taxon>
    </lineage>
</organism>
<comment type="subcellular location">
    <subcellularLocation>
        <location evidence="1">Cell membrane</location>
        <topology evidence="1">Multi-pass membrane protein</topology>
    </subcellularLocation>
</comment>
<evidence type="ECO:0000313" key="9">
    <source>
        <dbReference type="Proteomes" id="UP000094426"/>
    </source>
</evidence>
<dbReference type="AlphaFoldDB" id="A0A1E2SK89"/>
<dbReference type="PROSITE" id="PS50850">
    <property type="entry name" value="MFS"/>
    <property type="match status" value="1"/>
</dbReference>
<dbReference type="GO" id="GO:0022857">
    <property type="term" value="F:transmembrane transporter activity"/>
    <property type="evidence" value="ECO:0007669"/>
    <property type="project" value="InterPro"/>
</dbReference>
<sequence>MTAVAAVLLLVDRFGLGIESGLALALQVLPNVLLGPLVGDLVSTRDPRKIAVSSSLASAVVVMLYPLATTPALASLVAVLVGVVGLPAISSRMALRASVIPDAMQQQASGYIVATERLGLVMGPLVATIIATATDYTYIFYFEAVLALASAGLVFTLPRPEVGTTAPQRRRTRTGIHERLMSPYRRA</sequence>
<dbReference type="InterPro" id="IPR036259">
    <property type="entry name" value="MFS_trans_sf"/>
</dbReference>
<feature type="region of interest" description="Disordered" evidence="5">
    <location>
        <begin position="164"/>
        <end position="187"/>
    </location>
</feature>
<evidence type="ECO:0000256" key="3">
    <source>
        <dbReference type="ARBA" id="ARBA00022989"/>
    </source>
</evidence>
<evidence type="ECO:0000256" key="4">
    <source>
        <dbReference type="ARBA" id="ARBA00023136"/>
    </source>
</evidence>
<feature type="transmembrane region" description="Helical" evidence="6">
    <location>
        <begin position="110"/>
        <end position="132"/>
    </location>
</feature>
<feature type="transmembrane region" description="Helical" evidence="6">
    <location>
        <begin position="138"/>
        <end position="157"/>
    </location>
</feature>
<evidence type="ECO:0000256" key="6">
    <source>
        <dbReference type="SAM" id="Phobius"/>
    </source>
</evidence>
<feature type="transmembrane region" description="Helical" evidence="6">
    <location>
        <begin position="63"/>
        <end position="89"/>
    </location>
</feature>
<evidence type="ECO:0000256" key="2">
    <source>
        <dbReference type="ARBA" id="ARBA00022692"/>
    </source>
</evidence>
<proteinExistence type="predicted"/>
<dbReference type="InterPro" id="IPR052714">
    <property type="entry name" value="MFS_Exporter"/>
</dbReference>
<dbReference type="Pfam" id="PF07690">
    <property type="entry name" value="MFS_1"/>
    <property type="match status" value="1"/>
</dbReference>
<evidence type="ECO:0000256" key="5">
    <source>
        <dbReference type="SAM" id="MobiDB-lite"/>
    </source>
</evidence>
<keyword evidence="4 6" id="KW-0472">Membrane</keyword>
<evidence type="ECO:0000313" key="8">
    <source>
        <dbReference type="EMBL" id="ODA90285.1"/>
    </source>
</evidence>
<comment type="caution">
    <text evidence="8">The sequence shown here is derived from an EMBL/GenBank/DDBJ whole genome shotgun (WGS) entry which is preliminary data.</text>
</comment>
<keyword evidence="2 6" id="KW-0812">Transmembrane</keyword>
<protein>
    <recommendedName>
        <fullName evidence="7">Major facilitator superfamily (MFS) profile domain-containing protein</fullName>
    </recommendedName>
</protein>
<dbReference type="Proteomes" id="UP000094426">
    <property type="component" value="Unassembled WGS sequence"/>
</dbReference>
<name>A0A1E2SK89_LEIXY</name>
<evidence type="ECO:0000259" key="7">
    <source>
        <dbReference type="PROSITE" id="PS50850"/>
    </source>
</evidence>
<dbReference type="Gene3D" id="1.20.1250.20">
    <property type="entry name" value="MFS general substrate transporter like domains"/>
    <property type="match status" value="1"/>
</dbReference>
<feature type="domain" description="Major facilitator superfamily (MFS) profile" evidence="7">
    <location>
        <begin position="1"/>
        <end position="187"/>
    </location>
</feature>
<accession>A0A1E2SK89</accession>